<dbReference type="Proteomes" id="UP001501470">
    <property type="component" value="Unassembled WGS sequence"/>
</dbReference>
<keyword evidence="2" id="KW-1133">Transmembrane helix</keyword>
<feature type="region of interest" description="Disordered" evidence="1">
    <location>
        <begin position="1"/>
        <end position="40"/>
    </location>
</feature>
<name>A0ABN2C317_9ACTN</name>
<organism evidence="3 4">
    <name type="scientific">Dactylosporangium maewongense</name>
    <dbReference type="NCBI Taxonomy" id="634393"/>
    <lineage>
        <taxon>Bacteria</taxon>
        <taxon>Bacillati</taxon>
        <taxon>Actinomycetota</taxon>
        <taxon>Actinomycetes</taxon>
        <taxon>Micromonosporales</taxon>
        <taxon>Micromonosporaceae</taxon>
        <taxon>Dactylosporangium</taxon>
    </lineage>
</organism>
<evidence type="ECO:0000256" key="1">
    <source>
        <dbReference type="SAM" id="MobiDB-lite"/>
    </source>
</evidence>
<keyword evidence="4" id="KW-1185">Reference proteome</keyword>
<sequence>MSDHGTDVLPDGVEPGAWAPGQPGRVTPARVGPDGTGAAIDGTASYRRRGKADEYDAELEATNETTNKLKAVFYVLVLLTALGGQVTGAVEVLGVPWWVALPAVSVLELGGVVIMRTAEVRRRLGESAVFVYLLAVGIAAFATGFNWVAHEGTAAGAFFAFMSLVGFLVWALSTEHRRRDRLRATGQMSDLPPRYELFTHWMRRPFVTLRARSMAKADPRLGLVRSLIVADQAMRRDRRLRGISRVLKRKIRKAVDPVTAGIAVNVYDLDRVAQELERRADYVGLTDLIAADLVPSRIAANQAPVKVEAIVGNPAGRKIVREQVMDVVQEAVAATLSGQLAAIEAATSAATERLEVAATSAASRHLELTAAVADPGGQEGGQVADEMAADVTGEVAAEVAEEPGGDQREPPAAPGQSEAPSAATEQRRPRPTRSSSSRSAAANKVAAALAKNPNLTVAQLAAKFATPERTIRRHVAAMRSATEPVNGHDHGAGQ</sequence>
<dbReference type="RefSeq" id="WP_344509279.1">
    <property type="nucleotide sequence ID" value="NZ_BAAAQD010000021.1"/>
</dbReference>
<evidence type="ECO:0000256" key="2">
    <source>
        <dbReference type="SAM" id="Phobius"/>
    </source>
</evidence>
<feature type="transmembrane region" description="Helical" evidence="2">
    <location>
        <begin position="71"/>
        <end position="90"/>
    </location>
</feature>
<feature type="transmembrane region" description="Helical" evidence="2">
    <location>
        <begin position="127"/>
        <end position="148"/>
    </location>
</feature>
<gene>
    <name evidence="3" type="ORF">GCM10009827_083930</name>
</gene>
<feature type="region of interest" description="Disordered" evidence="1">
    <location>
        <begin position="397"/>
        <end position="494"/>
    </location>
</feature>
<proteinExistence type="predicted"/>
<keyword evidence="2" id="KW-0472">Membrane</keyword>
<comment type="caution">
    <text evidence="3">The sequence shown here is derived from an EMBL/GenBank/DDBJ whole genome shotgun (WGS) entry which is preliminary data.</text>
</comment>
<reference evidence="3 4" key="1">
    <citation type="journal article" date="2019" name="Int. J. Syst. Evol. Microbiol.">
        <title>The Global Catalogue of Microorganisms (GCM) 10K type strain sequencing project: providing services to taxonomists for standard genome sequencing and annotation.</title>
        <authorList>
            <consortium name="The Broad Institute Genomics Platform"/>
            <consortium name="The Broad Institute Genome Sequencing Center for Infectious Disease"/>
            <person name="Wu L."/>
            <person name="Ma J."/>
        </authorList>
    </citation>
    <scope>NUCLEOTIDE SEQUENCE [LARGE SCALE GENOMIC DNA]</scope>
    <source>
        <strain evidence="3 4">JCM 15933</strain>
    </source>
</reference>
<accession>A0ABN2C317</accession>
<evidence type="ECO:0000313" key="4">
    <source>
        <dbReference type="Proteomes" id="UP001501470"/>
    </source>
</evidence>
<feature type="compositionally biased region" description="Low complexity" evidence="1">
    <location>
        <begin position="432"/>
        <end position="454"/>
    </location>
</feature>
<feature type="transmembrane region" description="Helical" evidence="2">
    <location>
        <begin position="154"/>
        <end position="173"/>
    </location>
</feature>
<dbReference type="EMBL" id="BAAAQD010000021">
    <property type="protein sequence ID" value="GAA1550480.1"/>
    <property type="molecule type" value="Genomic_DNA"/>
</dbReference>
<feature type="transmembrane region" description="Helical" evidence="2">
    <location>
        <begin position="96"/>
        <end position="115"/>
    </location>
</feature>
<keyword evidence="2" id="KW-0812">Transmembrane</keyword>
<protein>
    <submittedName>
        <fullName evidence="3">Uncharacterized protein</fullName>
    </submittedName>
</protein>
<evidence type="ECO:0000313" key="3">
    <source>
        <dbReference type="EMBL" id="GAA1550480.1"/>
    </source>
</evidence>